<accession>A0A427XS25</accession>
<keyword evidence="3" id="KW-0328">Glycosyltransferase</keyword>
<feature type="transmembrane region" description="Helical" evidence="11">
    <location>
        <begin position="791"/>
        <end position="811"/>
    </location>
</feature>
<comment type="catalytic activity">
    <reaction evidence="9">
        <text>[(1-&gt;4)-N-acetyl-beta-D-glucosaminyl](n) + UDP-N-acetyl-alpha-D-glucosamine = [(1-&gt;4)-N-acetyl-beta-D-glucosaminyl](n+1) + UDP + H(+)</text>
        <dbReference type="Rhea" id="RHEA:16637"/>
        <dbReference type="Rhea" id="RHEA-COMP:9593"/>
        <dbReference type="Rhea" id="RHEA-COMP:9595"/>
        <dbReference type="ChEBI" id="CHEBI:15378"/>
        <dbReference type="ChEBI" id="CHEBI:17029"/>
        <dbReference type="ChEBI" id="CHEBI:57705"/>
        <dbReference type="ChEBI" id="CHEBI:58223"/>
        <dbReference type="EC" id="2.4.1.16"/>
    </reaction>
</comment>
<proteinExistence type="predicted"/>
<gene>
    <name evidence="13" type="primary">CHS2</name>
    <name evidence="13" type="ORF">EHS24_007819</name>
</gene>
<dbReference type="RefSeq" id="XP_028476095.1">
    <property type="nucleotide sequence ID" value="XM_028623162.1"/>
</dbReference>
<evidence type="ECO:0000256" key="11">
    <source>
        <dbReference type="SAM" id="Phobius"/>
    </source>
</evidence>
<dbReference type="Proteomes" id="UP000279236">
    <property type="component" value="Unassembled WGS sequence"/>
</dbReference>
<dbReference type="InterPro" id="IPR013616">
    <property type="entry name" value="Chitin_synth_N"/>
</dbReference>
<feature type="transmembrane region" description="Helical" evidence="11">
    <location>
        <begin position="749"/>
        <end position="770"/>
    </location>
</feature>
<dbReference type="SUPFAM" id="SSF53448">
    <property type="entry name" value="Nucleotide-diphospho-sugar transferases"/>
    <property type="match status" value="1"/>
</dbReference>
<feature type="transmembrane region" description="Helical" evidence="11">
    <location>
        <begin position="710"/>
        <end position="729"/>
    </location>
</feature>
<dbReference type="EC" id="2.4.1.16" evidence="2"/>
<feature type="transmembrane region" description="Helical" evidence="11">
    <location>
        <begin position="817"/>
        <end position="842"/>
    </location>
</feature>
<feature type="compositionally biased region" description="Low complexity" evidence="10">
    <location>
        <begin position="74"/>
        <end position="108"/>
    </location>
</feature>
<dbReference type="Pfam" id="PF01644">
    <property type="entry name" value="Chitin_synth_1"/>
    <property type="match status" value="1"/>
</dbReference>
<dbReference type="STRING" id="105984.A0A427XS25"/>
<dbReference type="GO" id="GO:0004100">
    <property type="term" value="F:chitin synthase activity"/>
    <property type="evidence" value="ECO:0007669"/>
    <property type="project" value="UniProtKB-EC"/>
</dbReference>
<dbReference type="OrthoDB" id="26569at2759"/>
<dbReference type="CDD" id="cd04190">
    <property type="entry name" value="Chitin_synth_C"/>
    <property type="match status" value="1"/>
</dbReference>
<evidence type="ECO:0000256" key="4">
    <source>
        <dbReference type="ARBA" id="ARBA00022692"/>
    </source>
</evidence>
<evidence type="ECO:0000256" key="7">
    <source>
        <dbReference type="ARBA" id="ARBA00023316"/>
    </source>
</evidence>
<dbReference type="PANTHER" id="PTHR22914:SF44">
    <property type="entry name" value="CHITIN SYNTHASE 2"/>
    <property type="match status" value="1"/>
</dbReference>
<dbReference type="EMBL" id="RSCE01000006">
    <property type="protein sequence ID" value="RSH81640.1"/>
    <property type="molecule type" value="Genomic_DNA"/>
</dbReference>
<feature type="transmembrane region" description="Helical" evidence="11">
    <location>
        <begin position="998"/>
        <end position="1021"/>
    </location>
</feature>
<feature type="region of interest" description="Disordered" evidence="10">
    <location>
        <begin position="23"/>
        <end position="193"/>
    </location>
</feature>
<evidence type="ECO:0000256" key="2">
    <source>
        <dbReference type="ARBA" id="ARBA00012543"/>
    </source>
</evidence>
<dbReference type="GO" id="GO:0030428">
    <property type="term" value="C:cell septum"/>
    <property type="evidence" value="ECO:0007669"/>
    <property type="project" value="TreeGrafter"/>
</dbReference>
<name>A0A427XS25_9TREE</name>
<dbReference type="AlphaFoldDB" id="A0A427XS25"/>
<sequence length="1067" mass="117878">MYNTYHSPSPAYLQTPGSRAAAAAAAAAGARTPLSSRHHRNPSHNSDVSDTPTSPSFTLTQRTNWSAPRLNQFPPVTTPATTTTTTTTTTRTGAPPASYTYTPPSYASHRSVHPGEVFSRDPSPLTSAGAMYSSNSGPSRPPMDSAPSYSSDYNHPNNNGYSQSGGGYSNSNNGHNNYGGSNNGHNNYAGSNNGHHLNINTNYDQGGGYQYGARTELDSYMDAFHDSNQHGNDFPDENKSYTSQTHLNSGANKEFGVGEVIPSVPYSPVAPQHTGSVYGYPPPQRGGGMPMGMPMGMPGSPQLPASPGFSGSSHWHQVRNNLMARRVVKRIPLTNGNLVMDVPVPKGVIPSNAAAQGAEPGEMDKLRYSAATCDPDDFMRRKFSLRQFLYGRKTELFIVMTMYNEDDILLLRTLNATIKNIAHLCSRTRSKTWGAGAWQKVVVCIVADGRKVCNARVLKVLQLMGVYAEGVAKDTVAGKEVQAHIFEYTSQVIVSETGEVGMGSTPIQYIFCLKEANKKKLNSHRWFFNAFGPLVKPNVCILLDVGTKPSGHSLYELYKVFEKHKNVGGACGEIYADTGKYGKLLLNPIVAGQNFEYKMSNILDKPFESVFGLISVLPGAFSAYRYAAVANHPDGTGPLASYFHGELMNLPGAEASIFDRNKFLAEDRILAFEIVTKKNAKWRLQYVKSAKAGTDVPSRVPEFISQRRRWLNGSIFASIYALACFWRVWTSGHNIFRKFFLQILMIYNTVNLLFNWLSISSFYLAFYFLLESSTTGDSDPFFGAGTEIFQIFNKVYIGIIFVVLICSLGNRPQGANAMYTLCILLFAICQALLLYCAGWTVYQTVPHTTAGWEDVKALFSNKTFLDLALSLMATYGLYLISSLLYLEPWHMMTSFVQYLFLLPSYVNILLIYAFCNLHDVSWGTKGDNGASKDLGQAKMVKKDGEELAEVAMPTRQEDVEALWQQARSELRIPVKEVREKRSAETKRSDSDKTFRTNVVLLFLGSNLVVIMLFTSSAFTNWISEHFSTASDSTFNPYLTVIFYAVLGLSAMRFVGCVTYLLFRLIGF</sequence>
<evidence type="ECO:0000256" key="6">
    <source>
        <dbReference type="ARBA" id="ARBA00023136"/>
    </source>
</evidence>
<organism evidence="13 14">
    <name type="scientific">Apiotrichum porosum</name>
    <dbReference type="NCBI Taxonomy" id="105984"/>
    <lineage>
        <taxon>Eukaryota</taxon>
        <taxon>Fungi</taxon>
        <taxon>Dikarya</taxon>
        <taxon>Basidiomycota</taxon>
        <taxon>Agaricomycotina</taxon>
        <taxon>Tremellomycetes</taxon>
        <taxon>Trichosporonales</taxon>
        <taxon>Trichosporonaceae</taxon>
        <taxon>Apiotrichum</taxon>
    </lineage>
</organism>
<reference evidence="13 14" key="1">
    <citation type="submission" date="2018-11" db="EMBL/GenBank/DDBJ databases">
        <title>Genome sequence of Apiotrichum porosum DSM 27194.</title>
        <authorList>
            <person name="Aliyu H."/>
            <person name="Gorte O."/>
            <person name="Ochsenreither K."/>
        </authorList>
    </citation>
    <scope>NUCLEOTIDE SEQUENCE [LARGE SCALE GENOMIC DNA]</scope>
    <source>
        <strain evidence="13 14">DSM 27194</strain>
    </source>
</reference>
<keyword evidence="4 11" id="KW-0812">Transmembrane</keyword>
<comment type="function">
    <text evidence="8">Polymerizes chitin, a structural polymer of the cell wall and septum, by transferring the sugar moiety of UDP-GlcNAc to the non-reducing end of the growing chitin polymer.</text>
</comment>
<dbReference type="InterPro" id="IPR029044">
    <property type="entry name" value="Nucleotide-diphossugar_trans"/>
</dbReference>
<comment type="caution">
    <text evidence="13">The sequence shown here is derived from an EMBL/GenBank/DDBJ whole genome shotgun (WGS) entry which is preliminary data.</text>
</comment>
<evidence type="ECO:0000256" key="1">
    <source>
        <dbReference type="ARBA" id="ARBA00004141"/>
    </source>
</evidence>
<evidence type="ECO:0000256" key="9">
    <source>
        <dbReference type="ARBA" id="ARBA00048014"/>
    </source>
</evidence>
<dbReference type="PANTHER" id="PTHR22914">
    <property type="entry name" value="CHITIN SYNTHASE"/>
    <property type="match status" value="1"/>
</dbReference>
<dbReference type="InterPro" id="IPR004835">
    <property type="entry name" value="Chitin_synth"/>
</dbReference>
<dbReference type="GO" id="GO:0016020">
    <property type="term" value="C:membrane"/>
    <property type="evidence" value="ECO:0007669"/>
    <property type="project" value="UniProtKB-SubCell"/>
</dbReference>
<keyword evidence="14" id="KW-1185">Reference proteome</keyword>
<evidence type="ECO:0000256" key="5">
    <source>
        <dbReference type="ARBA" id="ARBA00022989"/>
    </source>
</evidence>
<evidence type="ECO:0000259" key="12">
    <source>
        <dbReference type="Pfam" id="PF08407"/>
    </source>
</evidence>
<dbReference type="GO" id="GO:0071944">
    <property type="term" value="C:cell periphery"/>
    <property type="evidence" value="ECO:0007669"/>
    <property type="project" value="TreeGrafter"/>
</dbReference>
<evidence type="ECO:0000313" key="14">
    <source>
        <dbReference type="Proteomes" id="UP000279236"/>
    </source>
</evidence>
<evidence type="ECO:0000256" key="3">
    <source>
        <dbReference type="ARBA" id="ARBA00022676"/>
    </source>
</evidence>
<feature type="compositionally biased region" description="Polar residues" evidence="10">
    <location>
        <begin position="48"/>
        <end position="66"/>
    </location>
</feature>
<evidence type="ECO:0000256" key="8">
    <source>
        <dbReference type="ARBA" id="ARBA00024009"/>
    </source>
</evidence>
<keyword evidence="5 11" id="KW-1133">Transmembrane helix</keyword>
<protein>
    <recommendedName>
        <fullName evidence="2">chitin synthase</fullName>
        <ecNumber evidence="2">2.4.1.16</ecNumber>
    </recommendedName>
</protein>
<dbReference type="GO" id="GO:0006031">
    <property type="term" value="P:chitin biosynthetic process"/>
    <property type="evidence" value="ECO:0007669"/>
    <property type="project" value="TreeGrafter"/>
</dbReference>
<dbReference type="GeneID" id="39592362"/>
<feature type="transmembrane region" description="Helical" evidence="11">
    <location>
        <begin position="863"/>
        <end position="886"/>
    </location>
</feature>
<feature type="compositionally biased region" description="Low complexity" evidence="10">
    <location>
        <begin position="169"/>
        <end position="193"/>
    </location>
</feature>
<dbReference type="GO" id="GO:0071555">
    <property type="term" value="P:cell wall organization"/>
    <property type="evidence" value="ECO:0007669"/>
    <property type="project" value="UniProtKB-KW"/>
</dbReference>
<feature type="compositionally biased region" description="Polar residues" evidence="10">
    <location>
        <begin position="147"/>
        <end position="156"/>
    </location>
</feature>
<feature type="transmembrane region" description="Helical" evidence="11">
    <location>
        <begin position="1041"/>
        <end position="1062"/>
    </location>
</feature>
<keyword evidence="6 11" id="KW-0472">Membrane</keyword>
<evidence type="ECO:0000313" key="13">
    <source>
        <dbReference type="EMBL" id="RSH81640.1"/>
    </source>
</evidence>
<keyword evidence="7" id="KW-0961">Cell wall biogenesis/degradation</keyword>
<evidence type="ECO:0000256" key="10">
    <source>
        <dbReference type="SAM" id="MobiDB-lite"/>
    </source>
</evidence>
<feature type="domain" description="Chitin synthase N-terminal" evidence="12">
    <location>
        <begin position="327"/>
        <end position="395"/>
    </location>
</feature>
<comment type="subcellular location">
    <subcellularLocation>
        <location evidence="1">Membrane</location>
        <topology evidence="1">Multi-pass membrane protein</topology>
    </subcellularLocation>
</comment>
<keyword evidence="3" id="KW-0808">Transferase</keyword>
<dbReference type="Pfam" id="PF08407">
    <property type="entry name" value="Chitin_synth_1N"/>
    <property type="match status" value="1"/>
</dbReference>